<gene>
    <name evidence="2" type="ORF">LX95_01137</name>
</gene>
<dbReference type="AlphaFoldDB" id="A0A2W7I3K6"/>
<dbReference type="RefSeq" id="WP_111540469.1">
    <property type="nucleotide sequence ID" value="NZ_QKYV01000003.1"/>
</dbReference>
<evidence type="ECO:0000313" key="3">
    <source>
        <dbReference type="Proteomes" id="UP000249542"/>
    </source>
</evidence>
<organism evidence="2 3">
    <name type="scientific">Mesonia algae</name>
    <dbReference type="NCBI Taxonomy" id="213248"/>
    <lineage>
        <taxon>Bacteria</taxon>
        <taxon>Pseudomonadati</taxon>
        <taxon>Bacteroidota</taxon>
        <taxon>Flavobacteriia</taxon>
        <taxon>Flavobacteriales</taxon>
        <taxon>Flavobacteriaceae</taxon>
        <taxon>Mesonia</taxon>
    </lineage>
</organism>
<feature type="chain" id="PRO_5016174621" evidence="1">
    <location>
        <begin position="21"/>
        <end position="212"/>
    </location>
</feature>
<proteinExistence type="predicted"/>
<dbReference type="InterPro" id="IPR011250">
    <property type="entry name" value="OMP/PagP_B-barrel"/>
</dbReference>
<dbReference type="SUPFAM" id="SSF56925">
    <property type="entry name" value="OMPA-like"/>
    <property type="match status" value="1"/>
</dbReference>
<feature type="signal peptide" evidence="1">
    <location>
        <begin position="1"/>
        <end position="20"/>
    </location>
</feature>
<dbReference type="EMBL" id="QKYV01000003">
    <property type="protein sequence ID" value="PZW41461.1"/>
    <property type="molecule type" value="Genomic_DNA"/>
</dbReference>
<reference evidence="2 3" key="1">
    <citation type="submission" date="2018-06" db="EMBL/GenBank/DDBJ databases">
        <title>Genomic Encyclopedia of Archaeal and Bacterial Type Strains, Phase II (KMG-II): from individual species to whole genera.</title>
        <authorList>
            <person name="Goeker M."/>
        </authorList>
    </citation>
    <scope>NUCLEOTIDE SEQUENCE [LARGE SCALE GENOMIC DNA]</scope>
    <source>
        <strain evidence="2 3">DSM 15361</strain>
    </source>
</reference>
<sequence length="212" mass="24018">MKNYIFTCFILFFVSFTLHAQTEERKETSNFSLGLNFSLGNSILNSEEFKDLNGSVSGARLNLIYDFKNESFVSWRIGLGVETATYNANLFSSIGQTSLQSDYLRIPLKFSAVYRLGKNENSVLSNTKFVAGVGGFLNYVYNYEVSNIENSTDLEDVDLDFGYLFSLGLEQEISQNFTAVLCFDSSLMGYENDKDKLKFNNNVFNLGLRYSL</sequence>
<name>A0A2W7I3K6_9FLAO</name>
<keyword evidence="1" id="KW-0732">Signal</keyword>
<evidence type="ECO:0000313" key="2">
    <source>
        <dbReference type="EMBL" id="PZW41461.1"/>
    </source>
</evidence>
<dbReference type="Proteomes" id="UP000249542">
    <property type="component" value="Unassembled WGS sequence"/>
</dbReference>
<keyword evidence="3" id="KW-1185">Reference proteome</keyword>
<protein>
    <submittedName>
        <fullName evidence="2">Outer membrane protein with beta-barrel domain</fullName>
    </submittedName>
</protein>
<evidence type="ECO:0000256" key="1">
    <source>
        <dbReference type="SAM" id="SignalP"/>
    </source>
</evidence>
<accession>A0A2W7I3K6</accession>
<comment type="caution">
    <text evidence="2">The sequence shown here is derived from an EMBL/GenBank/DDBJ whole genome shotgun (WGS) entry which is preliminary data.</text>
</comment>